<organism evidence="2 3">
    <name type="scientific">Ravibacter arvi</name>
    <dbReference type="NCBI Taxonomy" id="2051041"/>
    <lineage>
        <taxon>Bacteria</taxon>
        <taxon>Pseudomonadati</taxon>
        <taxon>Bacteroidota</taxon>
        <taxon>Cytophagia</taxon>
        <taxon>Cytophagales</taxon>
        <taxon>Spirosomataceae</taxon>
        <taxon>Ravibacter</taxon>
    </lineage>
</organism>
<feature type="domain" description="Gcp-like" evidence="1">
    <location>
        <begin position="2"/>
        <end position="109"/>
    </location>
</feature>
<accession>A0ABP8M9Q0</accession>
<dbReference type="Pfam" id="PF00814">
    <property type="entry name" value="TsaD"/>
    <property type="match status" value="1"/>
</dbReference>
<evidence type="ECO:0000313" key="3">
    <source>
        <dbReference type="Proteomes" id="UP001501508"/>
    </source>
</evidence>
<dbReference type="NCBIfam" id="TIGR03725">
    <property type="entry name" value="T6A_YeaZ"/>
    <property type="match status" value="1"/>
</dbReference>
<dbReference type="PANTHER" id="PTHR11735">
    <property type="entry name" value="TRNA N6-ADENOSINE THREONYLCARBAMOYLTRANSFERASE"/>
    <property type="match status" value="1"/>
</dbReference>
<dbReference type="Proteomes" id="UP001501508">
    <property type="component" value="Unassembled WGS sequence"/>
</dbReference>
<evidence type="ECO:0000259" key="1">
    <source>
        <dbReference type="Pfam" id="PF00814"/>
    </source>
</evidence>
<dbReference type="CDD" id="cd24032">
    <property type="entry name" value="ASKHA_NBD_TsaB"/>
    <property type="match status" value="1"/>
</dbReference>
<evidence type="ECO:0000313" key="2">
    <source>
        <dbReference type="EMBL" id="GAA4446958.1"/>
    </source>
</evidence>
<reference evidence="3" key="1">
    <citation type="journal article" date="2019" name="Int. J. Syst. Evol. Microbiol.">
        <title>The Global Catalogue of Microorganisms (GCM) 10K type strain sequencing project: providing services to taxonomists for standard genome sequencing and annotation.</title>
        <authorList>
            <consortium name="The Broad Institute Genomics Platform"/>
            <consortium name="The Broad Institute Genome Sequencing Center for Infectious Disease"/>
            <person name="Wu L."/>
            <person name="Ma J."/>
        </authorList>
    </citation>
    <scope>NUCLEOTIDE SEQUENCE [LARGE SCALE GENOMIC DNA]</scope>
    <source>
        <strain evidence="3">JCM 31920</strain>
    </source>
</reference>
<protein>
    <submittedName>
        <fullName evidence="2">tRNA (Adenosine(37)-N6)-threonylcarbamoyltransferase complex dimerization subunit type 1 TsaB</fullName>
    </submittedName>
</protein>
<gene>
    <name evidence="2" type="primary">tsaB</name>
    <name evidence="2" type="ORF">GCM10023091_41050</name>
</gene>
<name>A0ABP8M9Q0_9BACT</name>
<sequence length="197" mass="21412">MLTVLVRTAVEGVGIELASVDAFALGMGPGSYTGLRVATSVVKGLCFALDKPLVAVNTLEAMAVQVRKSLQATRQVLGEGNEVLLVPMIDARRMEVYAAVFDEKGTEIEGTRPVIVDENSFGHLLEQRQVVFLGDGADKCRSVLGKHPNARFWPDVIHPRASEVGDLAYGHFLAGRFEDAAAFEPYYLKAFMTKQKA</sequence>
<dbReference type="InterPro" id="IPR000905">
    <property type="entry name" value="Gcp-like_dom"/>
</dbReference>
<dbReference type="SUPFAM" id="SSF53067">
    <property type="entry name" value="Actin-like ATPase domain"/>
    <property type="match status" value="2"/>
</dbReference>
<dbReference type="EMBL" id="BAABEY010000036">
    <property type="protein sequence ID" value="GAA4446958.1"/>
    <property type="molecule type" value="Genomic_DNA"/>
</dbReference>
<comment type="caution">
    <text evidence="2">The sequence shown here is derived from an EMBL/GenBank/DDBJ whole genome shotgun (WGS) entry which is preliminary data.</text>
</comment>
<dbReference type="Gene3D" id="3.30.420.40">
    <property type="match status" value="2"/>
</dbReference>
<dbReference type="PANTHER" id="PTHR11735:SF11">
    <property type="entry name" value="TRNA THREONYLCARBAMOYLADENOSINE BIOSYNTHESIS PROTEIN TSAB"/>
    <property type="match status" value="1"/>
</dbReference>
<proteinExistence type="predicted"/>
<keyword evidence="3" id="KW-1185">Reference proteome</keyword>
<dbReference type="InterPro" id="IPR043129">
    <property type="entry name" value="ATPase_NBD"/>
</dbReference>
<dbReference type="InterPro" id="IPR022496">
    <property type="entry name" value="T6A_TsaB"/>
</dbReference>